<feature type="region of interest" description="Disordered" evidence="1">
    <location>
        <begin position="1"/>
        <end position="32"/>
    </location>
</feature>
<feature type="region of interest" description="Disordered" evidence="1">
    <location>
        <begin position="39"/>
        <end position="58"/>
    </location>
</feature>
<dbReference type="EMBL" id="JAZDUA010000026">
    <property type="protein sequence ID" value="KAK7872318.1"/>
    <property type="molecule type" value="Genomic_DNA"/>
</dbReference>
<keyword evidence="3" id="KW-1185">Reference proteome</keyword>
<sequence>MKRMFKLGSTKADGSGGSSESVCSNGNGGVKIKSMRFRTGSEMDSDAEMQSESLIPPREADAWRLSDDEEDFHDVELRLHDEDDRSNSFSATCDPEHPEVRRRSNKKKKKSVWEKISCHGNRRDSKTVNCCSVS</sequence>
<proteinExistence type="predicted"/>
<dbReference type="Proteomes" id="UP001378592">
    <property type="component" value="Unassembled WGS sequence"/>
</dbReference>
<accession>A0AAN9VXR1</accession>
<comment type="caution">
    <text evidence="2">The sequence shown here is derived from an EMBL/GenBank/DDBJ whole genome shotgun (WGS) entry which is preliminary data.</text>
</comment>
<protein>
    <submittedName>
        <fullName evidence="2">Uncharacterized protein</fullName>
    </submittedName>
</protein>
<organism evidence="2 3">
    <name type="scientific">Gryllus longicercus</name>
    <dbReference type="NCBI Taxonomy" id="2509291"/>
    <lineage>
        <taxon>Eukaryota</taxon>
        <taxon>Metazoa</taxon>
        <taxon>Ecdysozoa</taxon>
        <taxon>Arthropoda</taxon>
        <taxon>Hexapoda</taxon>
        <taxon>Insecta</taxon>
        <taxon>Pterygota</taxon>
        <taxon>Neoptera</taxon>
        <taxon>Polyneoptera</taxon>
        <taxon>Orthoptera</taxon>
        <taxon>Ensifera</taxon>
        <taxon>Gryllidea</taxon>
        <taxon>Grylloidea</taxon>
        <taxon>Gryllidae</taxon>
        <taxon>Gryllinae</taxon>
        <taxon>Gryllus</taxon>
    </lineage>
</organism>
<feature type="region of interest" description="Disordered" evidence="1">
    <location>
        <begin position="83"/>
        <end position="115"/>
    </location>
</feature>
<evidence type="ECO:0000256" key="1">
    <source>
        <dbReference type="SAM" id="MobiDB-lite"/>
    </source>
</evidence>
<dbReference type="AlphaFoldDB" id="A0AAN9VXR1"/>
<evidence type="ECO:0000313" key="2">
    <source>
        <dbReference type="EMBL" id="KAK7872318.1"/>
    </source>
</evidence>
<name>A0AAN9VXR1_9ORTH</name>
<reference evidence="2 3" key="1">
    <citation type="submission" date="2024-03" db="EMBL/GenBank/DDBJ databases">
        <title>The genome assembly and annotation of the cricket Gryllus longicercus Weissman &amp; Gray.</title>
        <authorList>
            <person name="Szrajer S."/>
            <person name="Gray D."/>
            <person name="Ylla G."/>
        </authorList>
    </citation>
    <scope>NUCLEOTIDE SEQUENCE [LARGE SCALE GENOMIC DNA]</scope>
    <source>
        <strain evidence="2">DAG 2021-001</strain>
        <tissue evidence="2">Whole body minus gut</tissue>
    </source>
</reference>
<evidence type="ECO:0000313" key="3">
    <source>
        <dbReference type="Proteomes" id="UP001378592"/>
    </source>
</evidence>
<gene>
    <name evidence="2" type="ORF">R5R35_002769</name>
</gene>